<protein>
    <submittedName>
        <fullName evidence="1">AAA family ATPase</fullName>
    </submittedName>
</protein>
<dbReference type="Pfam" id="PF13238">
    <property type="entry name" value="AAA_18"/>
    <property type="match status" value="1"/>
</dbReference>
<keyword evidence="2" id="KW-1185">Reference proteome</keyword>
<dbReference type="PANTHER" id="PTHR10285">
    <property type="entry name" value="URIDINE KINASE"/>
    <property type="match status" value="1"/>
</dbReference>
<evidence type="ECO:0000313" key="2">
    <source>
        <dbReference type="Proteomes" id="UP000640485"/>
    </source>
</evidence>
<dbReference type="SUPFAM" id="SSF52540">
    <property type="entry name" value="P-loop containing nucleoside triphosphate hydrolases"/>
    <property type="match status" value="1"/>
</dbReference>
<dbReference type="Gene3D" id="3.40.50.300">
    <property type="entry name" value="P-loop containing nucleotide triphosphate hydrolases"/>
    <property type="match status" value="1"/>
</dbReference>
<dbReference type="AlphaFoldDB" id="A0A934SG79"/>
<dbReference type="EMBL" id="JAEPRQ010000001">
    <property type="protein sequence ID" value="MBK4214609.1"/>
    <property type="molecule type" value="Genomic_DNA"/>
</dbReference>
<comment type="caution">
    <text evidence="1">The sequence shown here is derived from an EMBL/GenBank/DDBJ whole genome shotgun (WGS) entry which is preliminary data.</text>
</comment>
<dbReference type="InterPro" id="IPR027417">
    <property type="entry name" value="P-loop_NTPase"/>
</dbReference>
<gene>
    <name evidence="1" type="ORF">JJJ17_01575</name>
</gene>
<organism evidence="1 2">
    <name type="scientific">Paracoccus caeni</name>
    <dbReference type="NCBI Taxonomy" id="657651"/>
    <lineage>
        <taxon>Bacteria</taxon>
        <taxon>Pseudomonadati</taxon>
        <taxon>Pseudomonadota</taxon>
        <taxon>Alphaproteobacteria</taxon>
        <taxon>Rhodobacterales</taxon>
        <taxon>Paracoccaceae</taxon>
        <taxon>Paracoccus</taxon>
    </lineage>
</organism>
<name>A0A934SG79_9RHOB</name>
<dbReference type="Proteomes" id="UP000640485">
    <property type="component" value="Unassembled WGS sequence"/>
</dbReference>
<accession>A0A934SG79</accession>
<proteinExistence type="predicted"/>
<evidence type="ECO:0000313" key="1">
    <source>
        <dbReference type="EMBL" id="MBK4214609.1"/>
    </source>
</evidence>
<reference evidence="1" key="1">
    <citation type="submission" date="2021-01" db="EMBL/GenBank/DDBJ databases">
        <title>Paracoccus amoyensis sp. nov., isolated from the surface seawater along the coast of Xiamen Island, China.</title>
        <authorList>
            <person name="Lyu L."/>
        </authorList>
    </citation>
    <scope>NUCLEOTIDE SEQUENCE</scope>
    <source>
        <strain evidence="1">MJ17</strain>
    </source>
</reference>
<sequence>MAGLTGKRVLVAVAGAPGSGKSTLAAELVKRLPGAALVPMDGFHLDDLLLAERGLLARKGAVETFDADGFAALVARLAQPDREVIYPIFDRSREIAIAGSGVVSADQRIVVIEGNYLLLDLHPWNEIHYDLTICLDVPETELQRRLTERWQGFGKKPEAIRAHLENDLANAHRVIVQSMEADIVIEATI</sequence>